<dbReference type="Proteomes" id="UP000234661">
    <property type="component" value="Unassembled WGS sequence"/>
</dbReference>
<evidence type="ECO:0000256" key="2">
    <source>
        <dbReference type="SAM" id="Phobius"/>
    </source>
</evidence>
<dbReference type="InterPro" id="IPR039672">
    <property type="entry name" value="MFS_2"/>
</dbReference>
<dbReference type="RefSeq" id="WP_116281068.1">
    <property type="nucleotide sequence ID" value="NZ_JABJXH010000052.1"/>
</dbReference>
<reference evidence="3 4" key="1">
    <citation type="submission" date="2017-11" db="EMBL/GenBank/DDBJ databases">
        <authorList>
            <person name="Han C.G."/>
        </authorList>
    </citation>
    <scope>NUCLEOTIDE SEQUENCE [LARGE SCALE GENOMIC DNA]</scope>
    <source>
        <strain evidence="3 4">A2</strain>
    </source>
</reference>
<keyword evidence="2" id="KW-1133">Transmembrane helix</keyword>
<dbReference type="SUPFAM" id="SSF103473">
    <property type="entry name" value="MFS general substrate transporter"/>
    <property type="match status" value="1"/>
</dbReference>
<sequence>MNTTSQERMSVREHVAYGSGDMALSVSIISASLLIYTFMISVVGLTPIDAGWVLLAVRLIDAITDPVMGWLSGKVKTRWGRYRHWIAICSIPFGISLFMLFTVVGESYSARLGWTTGAYILNSIMFTMIAIPYISLVGVMTNDPAERLKANTFRFPMAKAATIIVTTFVPYYVTSKGVAEAGNAYALAFLVLGIASIIVLMFCAFYVKERVEINSPKNISTKKQILSLMKNDQWLILCITMVLLLIAFATRGNIAFIYGTEFAKAAGGWEIGIFMGMWSAGGIAGALISKWLTDRYNKLAVFRWSLYLSALMAVAMYFIVGIGDLYLAILFYFLCCAVSEINSPILWASIAEVGFYGEIKTGVNTSGLSIGFISFSQKLGMSISGPITGYTLTWIGYEAGAKLSMETLLGLSMAVTFIPAIFFLIASFVFKRYFIDNEYFREMIVSNKLPTDKLSREKDRIVDC</sequence>
<proteinExistence type="inferred from homology"/>
<dbReference type="PANTHER" id="PTHR11328:SF24">
    <property type="entry name" value="MAJOR FACILITATOR SUPERFAMILY (MFS) PROFILE DOMAIN-CONTAINING PROTEIN"/>
    <property type="match status" value="1"/>
</dbReference>
<evidence type="ECO:0008006" key="5">
    <source>
        <dbReference type="Google" id="ProtNLM"/>
    </source>
</evidence>
<dbReference type="EMBL" id="PIET01000327">
    <property type="protein sequence ID" value="PLM63553.1"/>
    <property type="molecule type" value="Genomic_DNA"/>
</dbReference>
<dbReference type="InterPro" id="IPR001927">
    <property type="entry name" value="Na/Gal_symport"/>
</dbReference>
<feature type="transmembrane region" description="Helical" evidence="2">
    <location>
        <begin position="379"/>
        <end position="397"/>
    </location>
</feature>
<dbReference type="GO" id="GO:0005886">
    <property type="term" value="C:plasma membrane"/>
    <property type="evidence" value="ECO:0007669"/>
    <property type="project" value="TreeGrafter"/>
</dbReference>
<organism evidence="3 4">
    <name type="scientific">Klebsiella michiganensis</name>
    <dbReference type="NCBI Taxonomy" id="1134687"/>
    <lineage>
        <taxon>Bacteria</taxon>
        <taxon>Pseudomonadati</taxon>
        <taxon>Pseudomonadota</taxon>
        <taxon>Gammaproteobacteria</taxon>
        <taxon>Enterobacterales</taxon>
        <taxon>Enterobacteriaceae</taxon>
        <taxon>Klebsiella/Raoultella group</taxon>
        <taxon>Klebsiella</taxon>
    </lineage>
</organism>
<keyword evidence="2" id="KW-0812">Transmembrane</keyword>
<accession>A0A2J4ZKG0</accession>
<feature type="transmembrane region" description="Helical" evidence="2">
    <location>
        <begin position="117"/>
        <end position="141"/>
    </location>
</feature>
<feature type="transmembrane region" description="Helical" evidence="2">
    <location>
        <begin position="304"/>
        <end position="323"/>
    </location>
</feature>
<protein>
    <recommendedName>
        <fullName evidence="5">MFS transporter</fullName>
    </recommendedName>
</protein>
<feature type="transmembrane region" description="Helical" evidence="2">
    <location>
        <begin position="185"/>
        <end position="207"/>
    </location>
</feature>
<name>A0A2J4ZKG0_9ENTR</name>
<gene>
    <name evidence="3" type="ORF">CWM85_12970</name>
</gene>
<dbReference type="InterPro" id="IPR036259">
    <property type="entry name" value="MFS_trans_sf"/>
</dbReference>
<comment type="caution">
    <text evidence="3">The sequence shown here is derived from an EMBL/GenBank/DDBJ whole genome shotgun (WGS) entry which is preliminary data.</text>
</comment>
<keyword evidence="2" id="KW-0472">Membrane</keyword>
<feature type="transmembrane region" description="Helical" evidence="2">
    <location>
        <begin position="329"/>
        <end position="350"/>
    </location>
</feature>
<feature type="transmembrane region" description="Helical" evidence="2">
    <location>
        <begin position="409"/>
        <end position="430"/>
    </location>
</feature>
<feature type="transmembrane region" description="Helical" evidence="2">
    <location>
        <begin position="85"/>
        <end position="105"/>
    </location>
</feature>
<dbReference type="GO" id="GO:0015293">
    <property type="term" value="F:symporter activity"/>
    <property type="evidence" value="ECO:0007669"/>
    <property type="project" value="InterPro"/>
</dbReference>
<dbReference type="CDD" id="cd17332">
    <property type="entry name" value="MFS_MelB_like"/>
    <property type="match status" value="1"/>
</dbReference>
<dbReference type="GO" id="GO:0006814">
    <property type="term" value="P:sodium ion transport"/>
    <property type="evidence" value="ECO:0007669"/>
    <property type="project" value="InterPro"/>
</dbReference>
<evidence type="ECO:0000313" key="3">
    <source>
        <dbReference type="EMBL" id="PLM63553.1"/>
    </source>
</evidence>
<dbReference type="AlphaFoldDB" id="A0A2J4ZKG0"/>
<feature type="transmembrane region" description="Helical" evidence="2">
    <location>
        <begin position="21"/>
        <end position="45"/>
    </location>
</feature>
<dbReference type="NCBIfam" id="TIGR00792">
    <property type="entry name" value="gph"/>
    <property type="match status" value="1"/>
</dbReference>
<evidence type="ECO:0000256" key="1">
    <source>
        <dbReference type="ARBA" id="ARBA00009617"/>
    </source>
</evidence>
<dbReference type="GO" id="GO:0008643">
    <property type="term" value="P:carbohydrate transport"/>
    <property type="evidence" value="ECO:0007669"/>
    <property type="project" value="InterPro"/>
</dbReference>
<feature type="transmembrane region" description="Helical" evidence="2">
    <location>
        <begin position="51"/>
        <end position="73"/>
    </location>
</feature>
<feature type="transmembrane region" description="Helical" evidence="2">
    <location>
        <begin position="234"/>
        <end position="259"/>
    </location>
</feature>
<evidence type="ECO:0000313" key="4">
    <source>
        <dbReference type="Proteomes" id="UP000234661"/>
    </source>
</evidence>
<dbReference type="PANTHER" id="PTHR11328">
    <property type="entry name" value="MAJOR FACILITATOR SUPERFAMILY DOMAIN-CONTAINING PROTEIN"/>
    <property type="match status" value="1"/>
</dbReference>
<feature type="transmembrane region" description="Helical" evidence="2">
    <location>
        <begin position="153"/>
        <end position="173"/>
    </location>
</feature>
<feature type="transmembrane region" description="Helical" evidence="2">
    <location>
        <begin position="271"/>
        <end position="292"/>
    </location>
</feature>
<dbReference type="Gene3D" id="1.20.1250.20">
    <property type="entry name" value="MFS general substrate transporter like domains"/>
    <property type="match status" value="1"/>
</dbReference>
<reference evidence="3 4" key="2">
    <citation type="submission" date="2018-01" db="EMBL/GenBank/DDBJ databases">
        <title>Genomic study of Klebsiella pneumoniae.</title>
        <authorList>
            <person name="Yang Y."/>
            <person name="Bicalho R."/>
        </authorList>
    </citation>
    <scope>NUCLEOTIDE SEQUENCE [LARGE SCALE GENOMIC DNA]</scope>
    <source>
        <strain evidence="3 4">A2</strain>
    </source>
</reference>
<comment type="similarity">
    <text evidence="1">Belongs to the sodium:galactoside symporter (TC 2.A.2) family.</text>
</comment>
<dbReference type="Pfam" id="PF13347">
    <property type="entry name" value="MFS_2"/>
    <property type="match status" value="1"/>
</dbReference>